<keyword evidence="7" id="KW-1185">Reference proteome</keyword>
<feature type="region of interest" description="Disordered" evidence="3">
    <location>
        <begin position="129"/>
        <end position="207"/>
    </location>
</feature>
<dbReference type="EMBL" id="MEHJ01000001">
    <property type="protein sequence ID" value="OEJ25892.1"/>
    <property type="molecule type" value="Genomic_DNA"/>
</dbReference>
<evidence type="ECO:0000313" key="6">
    <source>
        <dbReference type="EMBL" id="OEJ25892.1"/>
    </source>
</evidence>
<organism evidence="6 7">
    <name type="scientific">Streptomyces agglomeratus</name>
    <dbReference type="NCBI Taxonomy" id="285458"/>
    <lineage>
        <taxon>Bacteria</taxon>
        <taxon>Bacillati</taxon>
        <taxon>Actinomycetota</taxon>
        <taxon>Actinomycetes</taxon>
        <taxon>Kitasatosporales</taxon>
        <taxon>Streptomycetaceae</taxon>
        <taxon>Streptomyces</taxon>
    </lineage>
</organism>
<comment type="caution">
    <text evidence="6">The sequence shown here is derived from an EMBL/GenBank/DDBJ whole genome shotgun (WGS) entry which is preliminary data.</text>
</comment>
<evidence type="ECO:0000256" key="3">
    <source>
        <dbReference type="SAM" id="MobiDB-lite"/>
    </source>
</evidence>
<dbReference type="InterPro" id="IPR018392">
    <property type="entry name" value="LysM"/>
</dbReference>
<evidence type="ECO:0000256" key="1">
    <source>
        <dbReference type="ARBA" id="ARBA00010830"/>
    </source>
</evidence>
<dbReference type="SMART" id="SM00257">
    <property type="entry name" value="LysM"/>
    <property type="match status" value="1"/>
</dbReference>
<accession>A0A1E5P8M7</accession>
<sequence length="265" mass="27885">MSPSPFAKRSVQTVLSLLLVLLSALGLAGQSTASAAPRSVPEQTVAQLTVAQLTGAPQTVTAGPDWESIAACESNGRWNINTGNGYYGGLQFAASTWRAYGGHRYAPRADLATRSEQIAVATRVARGQGLGAWPNCGRHSVSGTGSAGTASGNSGSAATAPQQQVQRQPQVQPREAQPQNQVQPQRRPQVQSQAQSQAAVTAPSRAQQEAIGSETYVVQPGDCLSVIADRADVPGGTHALYELNQHKLDEGPDRIYPGQRLRLRA</sequence>
<proteinExistence type="inferred from homology"/>
<evidence type="ECO:0000256" key="2">
    <source>
        <dbReference type="ARBA" id="ARBA00022801"/>
    </source>
</evidence>
<gene>
    <name evidence="6" type="ORF">AS594_16690</name>
</gene>
<keyword evidence="4" id="KW-0732">Signal</keyword>
<feature type="signal peptide" evidence="4">
    <location>
        <begin position="1"/>
        <end position="35"/>
    </location>
</feature>
<keyword evidence="2" id="KW-0378">Hydrolase</keyword>
<evidence type="ECO:0000313" key="7">
    <source>
        <dbReference type="Proteomes" id="UP000095759"/>
    </source>
</evidence>
<evidence type="ECO:0000259" key="5">
    <source>
        <dbReference type="PROSITE" id="PS51782"/>
    </source>
</evidence>
<dbReference type="Proteomes" id="UP000095759">
    <property type="component" value="Unassembled WGS sequence"/>
</dbReference>
<dbReference type="STRING" id="285458.BGM19_20245"/>
<dbReference type="SUPFAM" id="SSF54106">
    <property type="entry name" value="LysM domain"/>
    <property type="match status" value="1"/>
</dbReference>
<dbReference type="Pfam" id="PF01476">
    <property type="entry name" value="LysM"/>
    <property type="match status" value="1"/>
</dbReference>
<dbReference type="RefSeq" id="WP_069932725.1">
    <property type="nucleotide sequence ID" value="NZ_MEHJ01000001.1"/>
</dbReference>
<dbReference type="SUPFAM" id="SSF53955">
    <property type="entry name" value="Lysozyme-like"/>
    <property type="match status" value="1"/>
</dbReference>
<dbReference type="Gene3D" id="3.10.350.10">
    <property type="entry name" value="LysM domain"/>
    <property type="match status" value="1"/>
</dbReference>
<reference evidence="6 7" key="1">
    <citation type="submission" date="2016-08" db="EMBL/GenBank/DDBJ databases">
        <title>Complete genome sequence of Streptomyces agglomeratus strain 6-3-2, a novel anti-MRSA actinomycete isolated from Wuli of Tebit, China.</title>
        <authorList>
            <person name="Chen X."/>
        </authorList>
    </citation>
    <scope>NUCLEOTIDE SEQUENCE [LARGE SCALE GENOMIC DNA]</scope>
    <source>
        <strain evidence="6 7">6-3-2</strain>
    </source>
</reference>
<dbReference type="CDD" id="cd13925">
    <property type="entry name" value="RPF"/>
    <property type="match status" value="1"/>
</dbReference>
<dbReference type="PANTHER" id="PTHR34700">
    <property type="entry name" value="POTASSIUM BINDING PROTEIN KBP"/>
    <property type="match status" value="1"/>
</dbReference>
<feature type="chain" id="PRO_5009183070" description="LysM domain-containing protein" evidence="4">
    <location>
        <begin position="36"/>
        <end position="265"/>
    </location>
</feature>
<name>A0A1E5P8M7_9ACTN</name>
<evidence type="ECO:0000256" key="4">
    <source>
        <dbReference type="SAM" id="SignalP"/>
    </source>
</evidence>
<dbReference type="OrthoDB" id="1404170at2"/>
<feature type="domain" description="LysM" evidence="5">
    <location>
        <begin position="214"/>
        <end position="263"/>
    </location>
</feature>
<feature type="compositionally biased region" description="Low complexity" evidence="3">
    <location>
        <begin position="142"/>
        <end position="204"/>
    </location>
</feature>
<protein>
    <recommendedName>
        <fullName evidence="5">LysM domain-containing protein</fullName>
    </recommendedName>
</protein>
<comment type="similarity">
    <text evidence="1">Belongs to the transglycosylase family. Rpf subfamily.</text>
</comment>
<dbReference type="InterPro" id="IPR010618">
    <property type="entry name" value="RPF"/>
</dbReference>
<dbReference type="InterPro" id="IPR052196">
    <property type="entry name" value="Bact_Kbp"/>
</dbReference>
<dbReference type="GO" id="GO:0016787">
    <property type="term" value="F:hydrolase activity"/>
    <property type="evidence" value="ECO:0007669"/>
    <property type="project" value="UniProtKB-KW"/>
</dbReference>
<dbReference type="CDD" id="cd00118">
    <property type="entry name" value="LysM"/>
    <property type="match status" value="1"/>
</dbReference>
<dbReference type="PANTHER" id="PTHR34700:SF4">
    <property type="entry name" value="PHAGE-LIKE ELEMENT PBSX PROTEIN XKDP"/>
    <property type="match status" value="1"/>
</dbReference>
<dbReference type="Pfam" id="PF06737">
    <property type="entry name" value="Transglycosylas"/>
    <property type="match status" value="1"/>
</dbReference>
<dbReference type="InterPro" id="IPR036779">
    <property type="entry name" value="LysM_dom_sf"/>
</dbReference>
<dbReference type="InterPro" id="IPR023346">
    <property type="entry name" value="Lysozyme-like_dom_sf"/>
</dbReference>
<dbReference type="Gene3D" id="1.10.530.10">
    <property type="match status" value="1"/>
</dbReference>
<dbReference type="AlphaFoldDB" id="A0A1E5P8M7"/>
<dbReference type="PROSITE" id="PS51782">
    <property type="entry name" value="LYSM"/>
    <property type="match status" value="1"/>
</dbReference>